<dbReference type="OrthoDB" id="9804698at2"/>
<feature type="binding site" evidence="10">
    <location>
        <position position="15"/>
    </location>
    <ligand>
        <name>Zn(2+)</name>
        <dbReference type="ChEBI" id="CHEBI:29105"/>
    </ligand>
</feature>
<organism evidence="11 12">
    <name type="scientific">Ichthyenterobacterium magnum</name>
    <dbReference type="NCBI Taxonomy" id="1230530"/>
    <lineage>
        <taxon>Bacteria</taxon>
        <taxon>Pseudomonadati</taxon>
        <taxon>Bacteroidota</taxon>
        <taxon>Flavobacteriia</taxon>
        <taxon>Flavobacteriales</taxon>
        <taxon>Flavobacteriaceae</taxon>
        <taxon>Ichthyenterobacterium</taxon>
    </lineage>
</organism>
<dbReference type="EMBL" id="RAQJ01000001">
    <property type="protein sequence ID" value="RKE98063.1"/>
    <property type="molecule type" value="Genomic_DNA"/>
</dbReference>
<dbReference type="PANTHER" id="PTHR12589">
    <property type="entry name" value="PYRUVOYL TETRAHYDROBIOPTERIN SYNTHASE"/>
    <property type="match status" value="1"/>
</dbReference>
<dbReference type="FunFam" id="3.30.479.10:FF:000003">
    <property type="entry name" value="6-pyruvoyl tetrahydrobiopterin synthase"/>
    <property type="match status" value="1"/>
</dbReference>
<keyword evidence="12" id="KW-1185">Reference proteome</keyword>
<dbReference type="Pfam" id="PF01242">
    <property type="entry name" value="PTPS"/>
    <property type="match status" value="1"/>
</dbReference>
<dbReference type="GO" id="GO:0046872">
    <property type="term" value="F:metal ion binding"/>
    <property type="evidence" value="ECO:0007669"/>
    <property type="project" value="UniProtKB-KW"/>
</dbReference>
<evidence type="ECO:0000256" key="4">
    <source>
        <dbReference type="ARBA" id="ARBA00022723"/>
    </source>
</evidence>
<keyword evidence="4 8" id="KW-0479">Metal-binding</keyword>
<dbReference type="UniPathway" id="UPA00391"/>
<comment type="pathway">
    <text evidence="1 8">Purine metabolism; 7-cyano-7-deazaguanine biosynthesis.</text>
</comment>
<proteinExistence type="inferred from homology"/>
<protein>
    <recommendedName>
        <fullName evidence="3 8">6-carboxy-5,6,7,8-tetrahydropterin synthase</fullName>
        <ecNumber evidence="8">4.-.-.-</ecNumber>
    </recommendedName>
</protein>
<evidence type="ECO:0000256" key="7">
    <source>
        <dbReference type="ARBA" id="ARBA00048807"/>
    </source>
</evidence>
<evidence type="ECO:0000256" key="1">
    <source>
        <dbReference type="ARBA" id="ARBA00005061"/>
    </source>
</evidence>
<reference evidence="11 12" key="1">
    <citation type="submission" date="2018-09" db="EMBL/GenBank/DDBJ databases">
        <title>Genomic Encyclopedia of Archaeal and Bacterial Type Strains, Phase II (KMG-II): from individual species to whole genera.</title>
        <authorList>
            <person name="Goeker M."/>
        </authorList>
    </citation>
    <scope>NUCLEOTIDE SEQUENCE [LARGE SCALE GENOMIC DNA]</scope>
    <source>
        <strain evidence="11 12">DSM 26283</strain>
    </source>
</reference>
<evidence type="ECO:0000256" key="8">
    <source>
        <dbReference type="PIRNR" id="PIRNR006113"/>
    </source>
</evidence>
<comment type="caution">
    <text evidence="11">The sequence shown here is derived from an EMBL/GenBank/DDBJ whole genome shotgun (WGS) entry which is preliminary data.</text>
</comment>
<evidence type="ECO:0000313" key="12">
    <source>
        <dbReference type="Proteomes" id="UP000284892"/>
    </source>
</evidence>
<feature type="active site" description="Charge relay system" evidence="9">
    <location>
        <position position="125"/>
    </location>
</feature>
<evidence type="ECO:0000256" key="3">
    <source>
        <dbReference type="ARBA" id="ARBA00018141"/>
    </source>
</evidence>
<feature type="active site" description="Proton acceptor" evidence="9">
    <location>
        <position position="34"/>
    </location>
</feature>
<keyword evidence="5 8" id="KW-0862">Zinc</keyword>
<comment type="similarity">
    <text evidence="2 8">Belongs to the PTPS family. QueD subfamily.</text>
</comment>
<feature type="active site" description="Charge relay system" evidence="9">
    <location>
        <position position="81"/>
    </location>
</feature>
<dbReference type="PANTHER" id="PTHR12589:SF7">
    <property type="entry name" value="6-PYRUVOYL TETRAHYDROBIOPTERIN SYNTHASE"/>
    <property type="match status" value="1"/>
</dbReference>
<dbReference type="AlphaFoldDB" id="A0A420DV57"/>
<dbReference type="InterPro" id="IPR007115">
    <property type="entry name" value="6-PTP_synth/QueD"/>
</dbReference>
<keyword evidence="8" id="KW-0671">Queuosine biosynthesis</keyword>
<dbReference type="RefSeq" id="WP_120199293.1">
    <property type="nucleotide sequence ID" value="NZ_RAQJ01000001.1"/>
</dbReference>
<dbReference type="GO" id="GO:0070497">
    <property type="term" value="F:6-carboxytetrahydropterin synthase activity"/>
    <property type="evidence" value="ECO:0007669"/>
    <property type="project" value="UniProtKB-EC"/>
</dbReference>
<evidence type="ECO:0000256" key="6">
    <source>
        <dbReference type="ARBA" id="ARBA00023239"/>
    </source>
</evidence>
<dbReference type="Gene3D" id="3.30.479.10">
    <property type="entry name" value="6-pyruvoyl tetrahydropterin synthase/QueD"/>
    <property type="match status" value="1"/>
</dbReference>
<feature type="binding site" evidence="10">
    <location>
        <position position="42"/>
    </location>
    <ligand>
        <name>Zn(2+)</name>
        <dbReference type="ChEBI" id="CHEBI:29105"/>
    </ligand>
</feature>
<evidence type="ECO:0000313" key="11">
    <source>
        <dbReference type="EMBL" id="RKE98063.1"/>
    </source>
</evidence>
<accession>A0A420DV57</accession>
<evidence type="ECO:0000256" key="9">
    <source>
        <dbReference type="PIRSR" id="PIRSR006113-1"/>
    </source>
</evidence>
<name>A0A420DV57_9FLAO</name>
<dbReference type="SUPFAM" id="SSF55620">
    <property type="entry name" value="Tetrahydrobiopterin biosynthesis enzymes-like"/>
    <property type="match status" value="1"/>
</dbReference>
<dbReference type="InterPro" id="IPR038418">
    <property type="entry name" value="6-PTP_synth/QueD_sf"/>
</dbReference>
<comment type="cofactor">
    <cofactor evidence="8 10">
        <name>Zn(2+)</name>
        <dbReference type="ChEBI" id="CHEBI:29105"/>
    </cofactor>
    <text evidence="8 10">Binds 1 zinc ion per subunit.</text>
</comment>
<dbReference type="EC" id="4.-.-.-" evidence="8"/>
<feature type="binding site" evidence="10">
    <location>
        <position position="40"/>
    </location>
    <ligand>
        <name>Zn(2+)</name>
        <dbReference type="ChEBI" id="CHEBI:29105"/>
    </ligand>
</feature>
<dbReference type="Proteomes" id="UP000284892">
    <property type="component" value="Unassembled WGS sequence"/>
</dbReference>
<keyword evidence="6 8" id="KW-0456">Lyase</keyword>
<evidence type="ECO:0000256" key="10">
    <source>
        <dbReference type="PIRSR" id="PIRSR006113-2"/>
    </source>
</evidence>
<dbReference type="GO" id="GO:0008616">
    <property type="term" value="P:tRNA queuosine(34) biosynthetic process"/>
    <property type="evidence" value="ECO:0007669"/>
    <property type="project" value="UniProtKB-KW"/>
</dbReference>
<comment type="catalytic activity">
    <reaction evidence="7 8">
        <text>7,8-dihydroneopterin 3'-triphosphate + H2O = 6-carboxy-5,6,7,8-tetrahydropterin + triphosphate + acetaldehyde + 2 H(+)</text>
        <dbReference type="Rhea" id="RHEA:27966"/>
        <dbReference type="ChEBI" id="CHEBI:15343"/>
        <dbReference type="ChEBI" id="CHEBI:15377"/>
        <dbReference type="ChEBI" id="CHEBI:15378"/>
        <dbReference type="ChEBI" id="CHEBI:18036"/>
        <dbReference type="ChEBI" id="CHEBI:58462"/>
        <dbReference type="ChEBI" id="CHEBI:61032"/>
        <dbReference type="EC" id="4.1.2.50"/>
    </reaction>
</comment>
<sequence>MRVTVSRKAHFNAAHRLYRKDWTHEKNDAIFGKCNNPNFHGHNYELIVSVTGEIDKETGYVIDMKVLKDIIKSEVEDAFDHKNLNLEVLEFKDLNPTAENIVVVIYNKIKPKLDASFDIEITLYETPRNFVVYSGE</sequence>
<dbReference type="PIRSF" id="PIRSF006113">
    <property type="entry name" value="PTP_synth"/>
    <property type="match status" value="1"/>
</dbReference>
<gene>
    <name evidence="11" type="ORF">BXY80_0129</name>
</gene>
<evidence type="ECO:0000256" key="2">
    <source>
        <dbReference type="ARBA" id="ARBA00008900"/>
    </source>
</evidence>
<evidence type="ECO:0000256" key="5">
    <source>
        <dbReference type="ARBA" id="ARBA00022833"/>
    </source>
</evidence>